<evidence type="ECO:0000313" key="10">
    <source>
        <dbReference type="Proteomes" id="UP000193642"/>
    </source>
</evidence>
<name>A0A1Y2CTW1_9FUNG</name>
<feature type="region of interest" description="Disordered" evidence="7">
    <location>
        <begin position="203"/>
        <end position="223"/>
    </location>
</feature>
<dbReference type="AlphaFoldDB" id="A0A1Y2CTW1"/>
<dbReference type="OrthoDB" id="2134320at2759"/>
<evidence type="ECO:0000256" key="1">
    <source>
        <dbReference type="ARBA" id="ARBA00004651"/>
    </source>
</evidence>
<dbReference type="EMBL" id="MCGO01000007">
    <property type="protein sequence ID" value="ORY50463.1"/>
    <property type="molecule type" value="Genomic_DNA"/>
</dbReference>
<evidence type="ECO:0000256" key="5">
    <source>
        <dbReference type="ARBA" id="ARBA00022989"/>
    </source>
</evidence>
<feature type="transmembrane region" description="Helical" evidence="8">
    <location>
        <begin position="139"/>
        <end position="160"/>
    </location>
</feature>
<dbReference type="Pfam" id="PF03601">
    <property type="entry name" value="Cons_hypoth698"/>
    <property type="match status" value="2"/>
</dbReference>
<organism evidence="9 10">
    <name type="scientific">Rhizoclosmatium globosum</name>
    <dbReference type="NCBI Taxonomy" id="329046"/>
    <lineage>
        <taxon>Eukaryota</taxon>
        <taxon>Fungi</taxon>
        <taxon>Fungi incertae sedis</taxon>
        <taxon>Chytridiomycota</taxon>
        <taxon>Chytridiomycota incertae sedis</taxon>
        <taxon>Chytridiomycetes</taxon>
        <taxon>Chytridiales</taxon>
        <taxon>Chytriomycetaceae</taxon>
        <taxon>Rhizoclosmatium</taxon>
    </lineage>
</organism>
<protein>
    <recommendedName>
        <fullName evidence="11">DUF819-domain-containing protein</fullName>
    </recommendedName>
</protein>
<reference evidence="9 10" key="1">
    <citation type="submission" date="2016-07" db="EMBL/GenBank/DDBJ databases">
        <title>Pervasive Adenine N6-methylation of Active Genes in Fungi.</title>
        <authorList>
            <consortium name="DOE Joint Genome Institute"/>
            <person name="Mondo S.J."/>
            <person name="Dannebaum R.O."/>
            <person name="Kuo R.C."/>
            <person name="Labutti K."/>
            <person name="Haridas S."/>
            <person name="Kuo A."/>
            <person name="Salamov A."/>
            <person name="Ahrendt S.R."/>
            <person name="Lipzen A."/>
            <person name="Sullivan W."/>
            <person name="Andreopoulos W.B."/>
            <person name="Clum A."/>
            <person name="Lindquist E."/>
            <person name="Daum C."/>
            <person name="Ramamoorthy G.K."/>
            <person name="Gryganskyi A."/>
            <person name="Culley D."/>
            <person name="Magnuson J.K."/>
            <person name="James T.Y."/>
            <person name="O'Malley M.A."/>
            <person name="Stajich J.E."/>
            <person name="Spatafora J.W."/>
            <person name="Visel A."/>
            <person name="Grigoriev I.V."/>
        </authorList>
    </citation>
    <scope>NUCLEOTIDE SEQUENCE [LARGE SCALE GENOMIC DNA]</scope>
    <source>
        <strain evidence="9 10">JEL800</strain>
    </source>
</reference>
<feature type="transmembrane region" description="Helical" evidence="8">
    <location>
        <begin position="371"/>
        <end position="392"/>
    </location>
</feature>
<evidence type="ECO:0000313" key="9">
    <source>
        <dbReference type="EMBL" id="ORY50463.1"/>
    </source>
</evidence>
<feature type="transmembrane region" description="Helical" evidence="8">
    <location>
        <begin position="303"/>
        <end position="322"/>
    </location>
</feature>
<dbReference type="Proteomes" id="UP000193642">
    <property type="component" value="Unassembled WGS sequence"/>
</dbReference>
<keyword evidence="4 8" id="KW-0812">Transmembrane</keyword>
<dbReference type="InterPro" id="IPR018383">
    <property type="entry name" value="UPF0324_pro"/>
</dbReference>
<keyword evidence="3" id="KW-1003">Cell membrane</keyword>
<evidence type="ECO:0000256" key="2">
    <source>
        <dbReference type="ARBA" id="ARBA00007977"/>
    </source>
</evidence>
<feature type="transmembrane region" description="Helical" evidence="8">
    <location>
        <begin position="334"/>
        <end position="356"/>
    </location>
</feature>
<comment type="similarity">
    <text evidence="2">Belongs to the UPF0324 family.</text>
</comment>
<dbReference type="PANTHER" id="PTHR30106">
    <property type="entry name" value="INNER MEMBRANE PROTEIN YEIH-RELATED"/>
    <property type="match status" value="1"/>
</dbReference>
<gene>
    <name evidence="9" type="ORF">BCR33DRAFT_846928</name>
</gene>
<dbReference type="GO" id="GO:0005886">
    <property type="term" value="C:plasma membrane"/>
    <property type="evidence" value="ECO:0007669"/>
    <property type="project" value="UniProtKB-SubCell"/>
</dbReference>
<feature type="transmembrane region" description="Helical" evidence="8">
    <location>
        <begin position="42"/>
        <end position="66"/>
    </location>
</feature>
<evidence type="ECO:0000256" key="3">
    <source>
        <dbReference type="ARBA" id="ARBA00022475"/>
    </source>
</evidence>
<accession>A0A1Y2CTW1</accession>
<comment type="caution">
    <text evidence="9">The sequence shown here is derived from an EMBL/GenBank/DDBJ whole genome shotgun (WGS) entry which is preliminary data.</text>
</comment>
<feature type="transmembrane region" description="Helical" evidence="8">
    <location>
        <begin position="166"/>
        <end position="193"/>
    </location>
</feature>
<evidence type="ECO:0000256" key="4">
    <source>
        <dbReference type="ARBA" id="ARBA00022692"/>
    </source>
</evidence>
<keyword evidence="10" id="KW-1185">Reference proteome</keyword>
<sequence>MNRLVPNLLFRAGARRPFSTAGYQRLVPGLAASASVLTAASFAAPLVGLPVVPVAIAVGVCTGSLLPPPMLSSVKPGASFAGATLLRLGIVCVGLKLSLVETAAHLSVALPVVVPTLAASVSAALLLSKALRLEPQFATLVSAGTGVCGITAISTVAPVIGAAEKWIAVAVANVVVFGMLAMLVQPFIAHYLFFGDDEKDEKDALNNSESSNKEEQPTAGLSPSTKAGLYLGVCIHDSSQVLGAAMSFRDAYNDQEAFNVATVTKLTRNSMLVAVVPILGYIYSKQTATTVSTTTKKPPLLPAFVLGFIGMAVLRSTVDYWITEEYKPTWKQTVNLISDTVGTKLCLGMAMAGLGLNTRLDVLRGVGVKPFLVGGGGALVAAVTGYTCIQLLDYRLRSRVL</sequence>
<evidence type="ECO:0000256" key="7">
    <source>
        <dbReference type="SAM" id="MobiDB-lite"/>
    </source>
</evidence>
<keyword evidence="5 8" id="KW-1133">Transmembrane helix</keyword>
<dbReference type="PANTHER" id="PTHR30106:SF2">
    <property type="entry name" value="UPF0324 INNER MEMBRANE PROTEIN YEIH"/>
    <property type="match status" value="1"/>
</dbReference>
<feature type="transmembrane region" description="Helical" evidence="8">
    <location>
        <begin position="78"/>
        <end position="97"/>
    </location>
</feature>
<feature type="transmembrane region" description="Helical" evidence="8">
    <location>
        <begin position="103"/>
        <end position="127"/>
    </location>
</feature>
<comment type="subcellular location">
    <subcellularLocation>
        <location evidence="1">Cell membrane</location>
        <topology evidence="1">Multi-pass membrane protein</topology>
    </subcellularLocation>
</comment>
<evidence type="ECO:0000256" key="8">
    <source>
        <dbReference type="SAM" id="Phobius"/>
    </source>
</evidence>
<proteinExistence type="inferred from homology"/>
<evidence type="ECO:0008006" key="11">
    <source>
        <dbReference type="Google" id="ProtNLM"/>
    </source>
</evidence>
<evidence type="ECO:0000256" key="6">
    <source>
        <dbReference type="ARBA" id="ARBA00023136"/>
    </source>
</evidence>
<keyword evidence="6 8" id="KW-0472">Membrane</keyword>